<gene>
    <name evidence="4" type="ORF">OKIOD_LOCUS11908</name>
</gene>
<proteinExistence type="predicted"/>
<dbReference type="InterPro" id="IPR029071">
    <property type="entry name" value="Ubiquitin-like_domsf"/>
</dbReference>
<dbReference type="EMBL" id="OU015566">
    <property type="protein sequence ID" value="CAG5107094.1"/>
    <property type="molecule type" value="Genomic_DNA"/>
</dbReference>
<feature type="domain" description="UBX" evidence="3">
    <location>
        <begin position="855"/>
        <end position="930"/>
    </location>
</feature>
<evidence type="ECO:0000313" key="4">
    <source>
        <dbReference type="EMBL" id="CAG5107094.1"/>
    </source>
</evidence>
<dbReference type="SUPFAM" id="SSF143503">
    <property type="entry name" value="PUG domain-like"/>
    <property type="match status" value="1"/>
</dbReference>
<dbReference type="PROSITE" id="PS50033">
    <property type="entry name" value="UBX"/>
    <property type="match status" value="1"/>
</dbReference>
<dbReference type="PANTHER" id="PTHR23153">
    <property type="entry name" value="UBX-RELATED"/>
    <property type="match status" value="1"/>
</dbReference>
<organism evidence="4 5">
    <name type="scientific">Oikopleura dioica</name>
    <name type="common">Tunicate</name>
    <dbReference type="NCBI Taxonomy" id="34765"/>
    <lineage>
        <taxon>Eukaryota</taxon>
        <taxon>Metazoa</taxon>
        <taxon>Chordata</taxon>
        <taxon>Tunicata</taxon>
        <taxon>Appendicularia</taxon>
        <taxon>Copelata</taxon>
        <taxon>Oikopleuridae</taxon>
        <taxon>Oikopleura</taxon>
    </lineage>
</organism>
<dbReference type="SUPFAM" id="SSF54236">
    <property type="entry name" value="Ubiquitin-like"/>
    <property type="match status" value="1"/>
</dbReference>
<evidence type="ECO:0000259" key="3">
    <source>
        <dbReference type="PROSITE" id="PS50033"/>
    </source>
</evidence>
<feature type="coiled-coil region" evidence="1">
    <location>
        <begin position="204"/>
        <end position="231"/>
    </location>
</feature>
<dbReference type="InterPro" id="IPR018997">
    <property type="entry name" value="PUB_domain"/>
</dbReference>
<dbReference type="SMART" id="SM00580">
    <property type="entry name" value="PUG"/>
    <property type="match status" value="1"/>
</dbReference>
<dbReference type="Proteomes" id="UP001158576">
    <property type="component" value="Chromosome 1"/>
</dbReference>
<evidence type="ECO:0000313" key="5">
    <source>
        <dbReference type="Proteomes" id="UP001158576"/>
    </source>
</evidence>
<dbReference type="PANTHER" id="PTHR23153:SF38">
    <property type="entry name" value="UBX DOMAIN-CONTAINING PROTEIN 6"/>
    <property type="match status" value="1"/>
</dbReference>
<keyword evidence="5" id="KW-1185">Reference proteome</keyword>
<reference evidence="4 5" key="1">
    <citation type="submission" date="2021-04" db="EMBL/GenBank/DDBJ databases">
        <authorList>
            <person name="Bliznina A."/>
        </authorList>
    </citation>
    <scope>NUCLEOTIDE SEQUENCE [LARGE SCALE GENOMIC DNA]</scope>
</reference>
<sequence>MNNDSNAENILKSEFSLDDVQSLSNAYGLTLGRNRRPQHHVTTSDHFSGSTPDIRGLSIDPLRNSSIQSDILISKLREENELLKKEASIKEAKLQSNIRSIRTFWSPELKKERNTRKEHEARSKRLEAELRGLQGGDMSENMLHRENMVLRRAVQDLEARVQTQRETLEAREISLRRALQLAAAHEQNLSGKGIQSEETYRALLSIKDDKIAALEKCVRDLEENLRAYERQFGSATGSLLRSRRGLNDAEGDQMLCAQNNYLKTKADGLKCELSIKEAEISNLKTRLEAMQRSDQETRNHLEAVRESLNAKTSRCVQLQSENERLRAKQTDSYNYSSPQRTVERPLSHELEVKEHQIKLLKSRYENLELQLADKDRRLLELEEKINHANGISSRDEKSSAEARVAMKALEDALSDKDEAMKRERTRYEKELKEERNRRIELQSQLDNPEENEREKMEMRLEIQKLQAQCQMGQQALQDQDQRAAKAEALHARLKGQMEEILNDFDQTKNAYTVLQQKFNQLRRSREKDEKILMSAKRETATHCLNELEIRAELLEIKGKKAEAKQGSSTREYGTSAANAQAAAAAIARLEKKMMPGGSSSNMNRATLRAAREQNDRAKQGDKALVDSLQAPEEKKIEAAKVLSVDGIYYTCPLSGEVIPKSDYISYLEAFLNSLEPVPSMETSVVKIMCLNTHRENREKAIEIIGKYLNNIKSNPDEEKYKKIKWNHKLFQEKVHSQKGSTDFLKSIGWVEETLEGIPFLIFKGTLENIGQGLIALQTDEIPRPTLHRMPKLLTPTDGQQRVELPDDFFKITGNELKKSQADKNIQSQQLDMLMTKKMREDAALLNKRTYCYSLIRIRMPDSNYLQGTFNVYEKASTIIDFMKENIIEDFNWVPFKLRSADGTFIFLENTEVLEKTLVELSLVPSATLTFCFYDDDIREQLPRQLVKDLS</sequence>
<name>A0ABN7SYP2_OIKDI</name>
<dbReference type="Gene3D" id="1.20.58.2190">
    <property type="match status" value="1"/>
</dbReference>
<evidence type="ECO:0000256" key="1">
    <source>
        <dbReference type="SAM" id="Coils"/>
    </source>
</evidence>
<dbReference type="InterPro" id="IPR036339">
    <property type="entry name" value="PUB-like_dom_sf"/>
</dbReference>
<evidence type="ECO:0000256" key="2">
    <source>
        <dbReference type="SAM" id="MobiDB-lite"/>
    </source>
</evidence>
<dbReference type="CDD" id="cd16119">
    <property type="entry name" value="UBX_UBXN6"/>
    <property type="match status" value="1"/>
</dbReference>
<dbReference type="Pfam" id="PF09409">
    <property type="entry name" value="PUB"/>
    <property type="match status" value="1"/>
</dbReference>
<dbReference type="InterPro" id="IPR001012">
    <property type="entry name" value="UBX_dom"/>
</dbReference>
<dbReference type="Gene3D" id="3.10.20.90">
    <property type="entry name" value="Phosphatidylinositol 3-kinase Catalytic Subunit, Chain A, domain 1"/>
    <property type="match status" value="1"/>
</dbReference>
<protein>
    <submittedName>
        <fullName evidence="4">Oidioi.mRNA.OKI2018_I69.chr1.g3143.t1.cds</fullName>
    </submittedName>
</protein>
<feature type="coiled-coil region" evidence="1">
    <location>
        <begin position="73"/>
        <end position="167"/>
    </location>
</feature>
<dbReference type="InterPro" id="IPR019323">
    <property type="entry name" value="ELKS/CAST"/>
</dbReference>
<keyword evidence="1" id="KW-0175">Coiled coil</keyword>
<feature type="region of interest" description="Disordered" evidence="2">
    <location>
        <begin position="434"/>
        <end position="453"/>
    </location>
</feature>
<accession>A0ABN7SYP2</accession>
<dbReference type="Pfam" id="PF10174">
    <property type="entry name" value="Cast"/>
    <property type="match status" value="2"/>
</dbReference>